<feature type="domain" description="HTH gntR-type" evidence="4">
    <location>
        <begin position="6"/>
        <end position="73"/>
    </location>
</feature>
<evidence type="ECO:0000313" key="5">
    <source>
        <dbReference type="EMBL" id="MFC1405513.1"/>
    </source>
</evidence>
<dbReference type="InterPro" id="IPR011711">
    <property type="entry name" value="GntR_C"/>
</dbReference>
<dbReference type="Gene3D" id="1.20.120.530">
    <property type="entry name" value="GntR ligand-binding domain-like"/>
    <property type="match status" value="1"/>
</dbReference>
<accession>A0ABV6UVM9</accession>
<evidence type="ECO:0000256" key="1">
    <source>
        <dbReference type="ARBA" id="ARBA00023015"/>
    </source>
</evidence>
<dbReference type="SUPFAM" id="SSF46785">
    <property type="entry name" value="Winged helix' DNA-binding domain"/>
    <property type="match status" value="1"/>
</dbReference>
<dbReference type="SUPFAM" id="SSF48008">
    <property type="entry name" value="GntR ligand-binding domain-like"/>
    <property type="match status" value="1"/>
</dbReference>
<dbReference type="Proteomes" id="UP001592528">
    <property type="component" value="Unassembled WGS sequence"/>
</dbReference>
<organism evidence="5 6">
    <name type="scientific">Streptacidiphilus cavernicola</name>
    <dbReference type="NCBI Taxonomy" id="3342716"/>
    <lineage>
        <taxon>Bacteria</taxon>
        <taxon>Bacillati</taxon>
        <taxon>Actinomycetota</taxon>
        <taxon>Actinomycetes</taxon>
        <taxon>Kitasatosporales</taxon>
        <taxon>Streptomycetaceae</taxon>
        <taxon>Streptacidiphilus</taxon>
    </lineage>
</organism>
<reference evidence="5 6" key="1">
    <citation type="submission" date="2024-09" db="EMBL/GenBank/DDBJ databases">
        <authorList>
            <person name="Lee S.D."/>
        </authorList>
    </citation>
    <scope>NUCLEOTIDE SEQUENCE [LARGE SCALE GENOMIC DNA]</scope>
    <source>
        <strain evidence="5 6">N1-5</strain>
    </source>
</reference>
<dbReference type="PANTHER" id="PTHR43537">
    <property type="entry name" value="TRANSCRIPTIONAL REGULATOR, GNTR FAMILY"/>
    <property type="match status" value="1"/>
</dbReference>
<dbReference type="Pfam" id="PF00392">
    <property type="entry name" value="GntR"/>
    <property type="match status" value="1"/>
</dbReference>
<dbReference type="PANTHER" id="PTHR43537:SF24">
    <property type="entry name" value="GLUCONATE OPERON TRANSCRIPTIONAL REPRESSOR"/>
    <property type="match status" value="1"/>
</dbReference>
<dbReference type="PROSITE" id="PS50949">
    <property type="entry name" value="HTH_GNTR"/>
    <property type="match status" value="1"/>
</dbReference>
<evidence type="ECO:0000313" key="6">
    <source>
        <dbReference type="Proteomes" id="UP001592528"/>
    </source>
</evidence>
<dbReference type="InterPro" id="IPR008920">
    <property type="entry name" value="TF_FadR/GntR_C"/>
</dbReference>
<evidence type="ECO:0000256" key="3">
    <source>
        <dbReference type="ARBA" id="ARBA00023163"/>
    </source>
</evidence>
<keyword evidence="2" id="KW-0238">DNA-binding</keyword>
<keyword evidence="3" id="KW-0804">Transcription</keyword>
<dbReference type="RefSeq" id="WP_030261749.1">
    <property type="nucleotide sequence ID" value="NZ_JBHEZZ010000021.1"/>
</dbReference>
<keyword evidence="6" id="KW-1185">Reference proteome</keyword>
<dbReference type="SMART" id="SM00345">
    <property type="entry name" value="HTH_GNTR"/>
    <property type="match status" value="1"/>
</dbReference>
<dbReference type="InterPro" id="IPR036390">
    <property type="entry name" value="WH_DNA-bd_sf"/>
</dbReference>
<dbReference type="SMART" id="SM00895">
    <property type="entry name" value="FCD"/>
    <property type="match status" value="1"/>
</dbReference>
<sequence length="224" mass="24403">MSESKQPLTERVYLLLKDDILHARLAPGATVLEADLAARFGVSKTPVREALRLLVQDGWVTVLPRKGYVVRSLGLEDLRDVFQLRELLEPEFAGQAAARFAQLRGGAAGVTDALNAHRGAADDLELALASAADFHIGIAEVAGNARAARMIASLADEVTRLHHLIPSLEPHIWSREELDAHERIAAAITAGNRRDAARAMRDHLRSTHQALVQVFGVPRRASRG</sequence>
<keyword evidence="1" id="KW-0805">Transcription regulation</keyword>
<comment type="caution">
    <text evidence="5">The sequence shown here is derived from an EMBL/GenBank/DDBJ whole genome shotgun (WGS) entry which is preliminary data.</text>
</comment>
<dbReference type="InterPro" id="IPR000524">
    <property type="entry name" value="Tscrpt_reg_HTH_GntR"/>
</dbReference>
<dbReference type="CDD" id="cd07377">
    <property type="entry name" value="WHTH_GntR"/>
    <property type="match status" value="1"/>
</dbReference>
<gene>
    <name evidence="5" type="ORF">ACEZDJ_29925</name>
</gene>
<dbReference type="EMBL" id="JBHEZZ010000021">
    <property type="protein sequence ID" value="MFC1405513.1"/>
    <property type="molecule type" value="Genomic_DNA"/>
</dbReference>
<dbReference type="Pfam" id="PF07729">
    <property type="entry name" value="FCD"/>
    <property type="match status" value="1"/>
</dbReference>
<evidence type="ECO:0000259" key="4">
    <source>
        <dbReference type="PROSITE" id="PS50949"/>
    </source>
</evidence>
<dbReference type="InterPro" id="IPR036388">
    <property type="entry name" value="WH-like_DNA-bd_sf"/>
</dbReference>
<name>A0ABV6UVM9_9ACTN</name>
<evidence type="ECO:0000256" key="2">
    <source>
        <dbReference type="ARBA" id="ARBA00023125"/>
    </source>
</evidence>
<proteinExistence type="predicted"/>
<dbReference type="Gene3D" id="1.10.10.10">
    <property type="entry name" value="Winged helix-like DNA-binding domain superfamily/Winged helix DNA-binding domain"/>
    <property type="match status" value="1"/>
</dbReference>
<protein>
    <submittedName>
        <fullName evidence="5">GntR family transcriptional regulator</fullName>
    </submittedName>
</protein>